<evidence type="ECO:0000313" key="1">
    <source>
        <dbReference type="EMBL" id="AEX62905.1"/>
    </source>
</evidence>
<organism evidence="1">
    <name type="scientific">Moumouvirus sp. 'Monve'</name>
    <dbReference type="NCBI Taxonomy" id="1128131"/>
    <lineage>
        <taxon>Viruses</taxon>
        <taxon>Varidnaviria</taxon>
        <taxon>Bamfordvirae</taxon>
        <taxon>Nucleocytoviricota</taxon>
        <taxon>Megaviricetes</taxon>
        <taxon>Imitervirales</taxon>
        <taxon>Mimiviridae</taxon>
        <taxon>Megamimivirinae</taxon>
        <taxon>Moumouvirus</taxon>
    </lineage>
</organism>
<gene>
    <name evidence="1" type="ORF">mv_L700</name>
</gene>
<reference evidence="1" key="1">
    <citation type="submission" date="2011-10" db="EMBL/GenBank/DDBJ databases">
        <title>Provirophages and transpovirons: unique mobilome of giant viruses.</title>
        <authorList>
            <person name="Desnues C."/>
            <person name="LaScola B."/>
            <person name="Yutin N."/>
            <person name="Fournous G."/>
            <person name="Koonin E."/>
            <person name="Raoult D."/>
        </authorList>
    </citation>
    <scope>NUCLEOTIDE SEQUENCE</scope>
    <source>
        <strain evidence="1">Mv13-mv</strain>
    </source>
</reference>
<protein>
    <submittedName>
        <fullName evidence="1">Uncharacterized protein</fullName>
    </submittedName>
</protein>
<sequence>MNFKLSIFFGQTSRSNKN</sequence>
<accession>H2EET2</accession>
<dbReference type="EMBL" id="JN885998">
    <property type="protein sequence ID" value="AEX62905.1"/>
    <property type="molecule type" value="Genomic_DNA"/>
</dbReference>
<proteinExistence type="predicted"/>
<name>H2EET2_9VIRU</name>